<comment type="catalytic activity">
    <reaction evidence="7 8">
        <text>L-seryl-[protein] + ATP = O-phospho-L-seryl-[protein] + ADP + H(+)</text>
        <dbReference type="Rhea" id="RHEA:17989"/>
        <dbReference type="Rhea" id="RHEA-COMP:9863"/>
        <dbReference type="Rhea" id="RHEA-COMP:11604"/>
        <dbReference type="ChEBI" id="CHEBI:15378"/>
        <dbReference type="ChEBI" id="CHEBI:29999"/>
        <dbReference type="ChEBI" id="CHEBI:30616"/>
        <dbReference type="ChEBI" id="CHEBI:83421"/>
        <dbReference type="ChEBI" id="CHEBI:456216"/>
        <dbReference type="EC" id="2.7.11.1"/>
    </reaction>
</comment>
<keyword evidence="4 8" id="KW-0418">Kinase</keyword>
<evidence type="ECO:0000259" key="11">
    <source>
        <dbReference type="PROSITE" id="PS50011"/>
    </source>
</evidence>
<sequence>MSYCVNPNCANPNNEPYATSCATCGSSLKLRNRYRASRPLGKGGFGATFLAADEGLPGFPSCVVKQLRPNTQSASVMKMARELFEREAFTLGKIGSHPQIPRLLDYFEEEGNFYLVQEFVDGETLKQEFERRGAFNEIEIRKILSEIFPALGFMHENGVIHRDIKPANIMRRKQDGQLVLIDFGAVSSQVNKPSADDDPSGLLTNFAIGTPGFAPPEQMAMRPVYSSDLYATAMSCLYLMTGRSPKDLPHDPFTGEINWKSQVKLSDRLRVVFEKLLQQSVSQRFRSAEEALRALESGSIPDEVPKASPSLSNNSPAPAPPSSVTVRNANTPSPNSRIHPQKYSSSTQFDSGMMTTGNTRAGNNSRIGTGTGELKGGRRVIVEYNQGKRNFANQDYSKSSFGSATLAGIVMSRSKLVEADFCHADLTGASFQGANLSQAKLNSANLREAKMQRAVLIKSDLGSASMILADLREANLQSAYMSKADLSGANLSQANLKGAYLSQANLNGTNLCGADLKGAKITDDQLAQAKTNWGTIRPDGSKRLF</sequence>
<dbReference type="Proteomes" id="UP000249467">
    <property type="component" value="Unassembled WGS sequence"/>
</dbReference>
<evidence type="ECO:0000256" key="10">
    <source>
        <dbReference type="SAM" id="MobiDB-lite"/>
    </source>
</evidence>
<dbReference type="Gene3D" id="2.160.20.80">
    <property type="entry name" value="E3 ubiquitin-protein ligase SopA"/>
    <property type="match status" value="1"/>
</dbReference>
<proteinExistence type="inferred from homology"/>
<evidence type="ECO:0000313" key="12">
    <source>
        <dbReference type="EMBL" id="PZO40546.1"/>
    </source>
</evidence>
<dbReference type="SUPFAM" id="SSF56112">
    <property type="entry name" value="Protein kinase-like (PK-like)"/>
    <property type="match status" value="1"/>
</dbReference>
<feature type="compositionally biased region" description="Low complexity" evidence="10">
    <location>
        <begin position="306"/>
        <end position="316"/>
    </location>
</feature>
<dbReference type="SUPFAM" id="SSF141571">
    <property type="entry name" value="Pentapeptide repeat-like"/>
    <property type="match status" value="1"/>
</dbReference>
<dbReference type="CDD" id="cd14014">
    <property type="entry name" value="STKc_PknB_like"/>
    <property type="match status" value="1"/>
</dbReference>
<accession>A0A2W4W716</accession>
<comment type="similarity">
    <text evidence="8">Belongs to the protein kinase superfamily. Ser/Thr protein kinase family.</text>
</comment>
<feature type="region of interest" description="Disordered" evidence="10">
    <location>
        <begin position="296"/>
        <end position="373"/>
    </location>
</feature>
<evidence type="ECO:0000256" key="5">
    <source>
        <dbReference type="ARBA" id="ARBA00022840"/>
    </source>
</evidence>
<evidence type="ECO:0000256" key="1">
    <source>
        <dbReference type="ARBA" id="ARBA00022527"/>
    </source>
</evidence>
<keyword evidence="2 8" id="KW-0808">Transferase</keyword>
<evidence type="ECO:0000256" key="4">
    <source>
        <dbReference type="ARBA" id="ARBA00022777"/>
    </source>
</evidence>
<dbReference type="GO" id="GO:0004674">
    <property type="term" value="F:protein serine/threonine kinase activity"/>
    <property type="evidence" value="ECO:0007669"/>
    <property type="project" value="UniProtKB-UniRule"/>
</dbReference>
<protein>
    <recommendedName>
        <fullName evidence="8">Serine/threonine-protein kinase B</fullName>
        <ecNumber evidence="8">2.7.11.1</ecNumber>
    </recommendedName>
</protein>
<evidence type="ECO:0000256" key="6">
    <source>
        <dbReference type="ARBA" id="ARBA00047899"/>
    </source>
</evidence>
<dbReference type="EC" id="2.7.11.1" evidence="8"/>
<dbReference type="Gene3D" id="1.10.510.10">
    <property type="entry name" value="Transferase(Phosphotransferase) domain 1"/>
    <property type="match status" value="1"/>
</dbReference>
<dbReference type="PANTHER" id="PTHR24363">
    <property type="entry name" value="SERINE/THREONINE PROTEIN KINASE"/>
    <property type="match status" value="1"/>
</dbReference>
<dbReference type="PROSITE" id="PS00107">
    <property type="entry name" value="PROTEIN_KINASE_ATP"/>
    <property type="match status" value="1"/>
</dbReference>
<dbReference type="PIRSF" id="PIRSF000647">
    <property type="entry name" value="Ser/Thr_PK_SpkB"/>
    <property type="match status" value="1"/>
</dbReference>
<evidence type="ECO:0000313" key="13">
    <source>
        <dbReference type="Proteomes" id="UP000249467"/>
    </source>
</evidence>
<keyword evidence="3 8" id="KW-0547">Nucleotide-binding</keyword>
<dbReference type="InterPro" id="IPR016252">
    <property type="entry name" value="Ser/Thr_kinase_SpkB"/>
</dbReference>
<dbReference type="AlphaFoldDB" id="A0A2W4W716"/>
<dbReference type="GO" id="GO:0106310">
    <property type="term" value="F:protein serine kinase activity"/>
    <property type="evidence" value="ECO:0007669"/>
    <property type="project" value="RHEA"/>
</dbReference>
<dbReference type="InterPro" id="IPR001646">
    <property type="entry name" value="5peptide_repeat"/>
</dbReference>
<dbReference type="Pfam" id="PF00805">
    <property type="entry name" value="Pentapeptide"/>
    <property type="match status" value="3"/>
</dbReference>
<dbReference type="Pfam" id="PF00069">
    <property type="entry name" value="Pkinase"/>
    <property type="match status" value="1"/>
</dbReference>
<dbReference type="PANTHER" id="PTHR24363:SF0">
    <property type="entry name" value="SERINE_THREONINE KINASE LIKE DOMAIN CONTAINING 1"/>
    <property type="match status" value="1"/>
</dbReference>
<feature type="compositionally biased region" description="Polar residues" evidence="10">
    <location>
        <begin position="324"/>
        <end position="368"/>
    </location>
</feature>
<evidence type="ECO:0000256" key="9">
    <source>
        <dbReference type="PROSITE-ProRule" id="PRU10141"/>
    </source>
</evidence>
<organism evidence="12 13">
    <name type="scientific">Pseudanabaena frigida</name>
    <dbReference type="NCBI Taxonomy" id="945775"/>
    <lineage>
        <taxon>Bacteria</taxon>
        <taxon>Bacillati</taxon>
        <taxon>Cyanobacteriota</taxon>
        <taxon>Cyanophyceae</taxon>
        <taxon>Pseudanabaenales</taxon>
        <taxon>Pseudanabaenaceae</taxon>
        <taxon>Pseudanabaena</taxon>
    </lineage>
</organism>
<evidence type="ECO:0000256" key="8">
    <source>
        <dbReference type="PIRNR" id="PIRNR000647"/>
    </source>
</evidence>
<feature type="domain" description="Protein kinase" evidence="11">
    <location>
        <begin position="34"/>
        <end position="311"/>
    </location>
</feature>
<evidence type="ECO:0000256" key="7">
    <source>
        <dbReference type="ARBA" id="ARBA00048679"/>
    </source>
</evidence>
<dbReference type="InterPro" id="IPR000719">
    <property type="entry name" value="Prot_kinase_dom"/>
</dbReference>
<evidence type="ECO:0000256" key="3">
    <source>
        <dbReference type="ARBA" id="ARBA00022741"/>
    </source>
</evidence>
<gene>
    <name evidence="12" type="ORF">DCF19_11640</name>
</gene>
<dbReference type="GO" id="GO:0005524">
    <property type="term" value="F:ATP binding"/>
    <property type="evidence" value="ECO:0007669"/>
    <property type="project" value="UniProtKB-UniRule"/>
</dbReference>
<keyword evidence="1 8" id="KW-0723">Serine/threonine-protein kinase</keyword>
<evidence type="ECO:0000256" key="2">
    <source>
        <dbReference type="ARBA" id="ARBA00022679"/>
    </source>
</evidence>
<dbReference type="InterPro" id="IPR017441">
    <property type="entry name" value="Protein_kinase_ATP_BS"/>
</dbReference>
<dbReference type="InterPro" id="IPR011009">
    <property type="entry name" value="Kinase-like_dom_sf"/>
</dbReference>
<reference evidence="12 13" key="2">
    <citation type="submission" date="2018-06" db="EMBL/GenBank/DDBJ databases">
        <title>Metagenomic assembly of (sub)arctic Cyanobacteria and their associated microbiome from non-axenic cultures.</title>
        <authorList>
            <person name="Baurain D."/>
        </authorList>
    </citation>
    <scope>NUCLEOTIDE SEQUENCE [LARGE SCALE GENOMIC DNA]</scope>
    <source>
        <strain evidence="12">ULC066bin1</strain>
    </source>
</reference>
<dbReference type="NCBIfam" id="NF045510">
    <property type="entry name" value="4Cys_prefix_kin"/>
    <property type="match status" value="1"/>
</dbReference>
<keyword evidence="5 8" id="KW-0067">ATP-binding</keyword>
<comment type="caution">
    <text evidence="12">The sequence shown here is derived from an EMBL/GenBank/DDBJ whole genome shotgun (WGS) entry which is preliminary data.</text>
</comment>
<reference evidence="12 13" key="1">
    <citation type="submission" date="2018-04" db="EMBL/GenBank/DDBJ databases">
        <authorList>
            <person name="Go L.Y."/>
            <person name="Mitchell J.A."/>
        </authorList>
    </citation>
    <scope>NUCLEOTIDE SEQUENCE [LARGE SCALE GENOMIC DNA]</scope>
    <source>
        <strain evidence="12">ULC066bin1</strain>
    </source>
</reference>
<comment type="catalytic activity">
    <reaction evidence="6 8">
        <text>L-threonyl-[protein] + ATP = O-phospho-L-threonyl-[protein] + ADP + H(+)</text>
        <dbReference type="Rhea" id="RHEA:46608"/>
        <dbReference type="Rhea" id="RHEA-COMP:11060"/>
        <dbReference type="Rhea" id="RHEA-COMP:11605"/>
        <dbReference type="ChEBI" id="CHEBI:15378"/>
        <dbReference type="ChEBI" id="CHEBI:30013"/>
        <dbReference type="ChEBI" id="CHEBI:30616"/>
        <dbReference type="ChEBI" id="CHEBI:61977"/>
        <dbReference type="ChEBI" id="CHEBI:456216"/>
        <dbReference type="EC" id="2.7.11.1"/>
    </reaction>
</comment>
<dbReference type="EMBL" id="QBML01000014">
    <property type="protein sequence ID" value="PZO40546.1"/>
    <property type="molecule type" value="Genomic_DNA"/>
</dbReference>
<name>A0A2W4W716_9CYAN</name>
<dbReference type="SMART" id="SM00220">
    <property type="entry name" value="S_TKc"/>
    <property type="match status" value="1"/>
</dbReference>
<feature type="binding site" evidence="9">
    <location>
        <position position="65"/>
    </location>
    <ligand>
        <name>ATP</name>
        <dbReference type="ChEBI" id="CHEBI:30616"/>
    </ligand>
</feature>
<dbReference type="PROSITE" id="PS50011">
    <property type="entry name" value="PROTEIN_KINASE_DOM"/>
    <property type="match status" value="1"/>
</dbReference>